<organism evidence="5 6">
    <name type="scientific">Aphanomyces invadans</name>
    <dbReference type="NCBI Taxonomy" id="157072"/>
    <lineage>
        <taxon>Eukaryota</taxon>
        <taxon>Sar</taxon>
        <taxon>Stramenopiles</taxon>
        <taxon>Oomycota</taxon>
        <taxon>Saprolegniomycetes</taxon>
        <taxon>Saprolegniales</taxon>
        <taxon>Verrucalvaceae</taxon>
        <taxon>Aphanomyces</taxon>
    </lineage>
</organism>
<reference evidence="5 6" key="1">
    <citation type="submission" date="2018-08" db="EMBL/GenBank/DDBJ databases">
        <title>Aphanomyces genome sequencing and annotation.</title>
        <authorList>
            <person name="Minardi D."/>
            <person name="Oidtmann B."/>
            <person name="Van Der Giezen M."/>
            <person name="Studholme D.J."/>
        </authorList>
    </citation>
    <scope>NUCLEOTIDE SEQUENCE [LARGE SCALE GENOMIC DNA]</scope>
    <source>
        <strain evidence="5 6">NJM0002</strain>
    </source>
</reference>
<dbReference type="Proteomes" id="UP000285060">
    <property type="component" value="Unassembled WGS sequence"/>
</dbReference>
<dbReference type="EMBL" id="QUSY01003277">
    <property type="protein sequence ID" value="RHY18145.1"/>
    <property type="molecule type" value="Genomic_DNA"/>
</dbReference>
<keyword evidence="3" id="KW-0964">Secreted</keyword>
<name>A0A418AG05_9STRA</name>
<accession>A0A418AG05</accession>
<evidence type="ECO:0000313" key="6">
    <source>
        <dbReference type="Proteomes" id="UP000285060"/>
    </source>
</evidence>
<comment type="subcellular location">
    <subcellularLocation>
        <location evidence="1">Host cell</location>
    </subcellularLocation>
    <subcellularLocation>
        <location evidence="2">Secreted</location>
    </subcellularLocation>
</comment>
<dbReference type="AlphaFoldDB" id="A0A418AG05"/>
<feature type="non-terminal residue" evidence="5">
    <location>
        <position position="241"/>
    </location>
</feature>
<protein>
    <recommendedName>
        <fullName evidence="4">Crinkler effector protein N-terminal domain-containing protein</fullName>
    </recommendedName>
</protein>
<dbReference type="InterPro" id="IPR045379">
    <property type="entry name" value="Crinkler_N"/>
</dbReference>
<evidence type="ECO:0000256" key="2">
    <source>
        <dbReference type="ARBA" id="ARBA00004613"/>
    </source>
</evidence>
<feature type="domain" description="Crinkler effector protein N-terminal" evidence="4">
    <location>
        <begin position="1"/>
        <end position="99"/>
    </location>
</feature>
<evidence type="ECO:0000313" key="5">
    <source>
        <dbReference type="EMBL" id="RHY18145.1"/>
    </source>
</evidence>
<dbReference type="Pfam" id="PF20147">
    <property type="entry name" value="Crinkler"/>
    <property type="match status" value="1"/>
</dbReference>
<dbReference type="VEuPathDB" id="FungiDB:H310_14455"/>
<proteinExistence type="predicted"/>
<evidence type="ECO:0000256" key="1">
    <source>
        <dbReference type="ARBA" id="ARBA00004340"/>
    </source>
</evidence>
<comment type="caution">
    <text evidence="5">The sequence shown here is derived from an EMBL/GenBank/DDBJ whole genome shotgun (WGS) entry which is preliminary data.</text>
</comment>
<dbReference type="GO" id="GO:0005576">
    <property type="term" value="C:extracellular region"/>
    <property type="evidence" value="ECO:0007669"/>
    <property type="project" value="UniProtKB-SubCell"/>
</dbReference>
<sequence length="241" mass="27882">MKLFCLIQEPNARVLHVDIAPEDDVSDLKSVICARYPRILKDIDNYKLRLSLARKDGHWLPEEDAMTSDVEFKVLPATSLISDIFSGELGKNCIHVLVRRPDYDHAKYCEARRLASFPLKRKRDWELLNRAIRSKARKDGRTAFSAVEYEDLPDRFHTHHDSVTSGKFYDLMKNATGINDDVLDDLMKVIETKTWAYKNMNANEETRVQFLSAIFEHVVCMFKDKTDAERVRLFVQSELGG</sequence>
<evidence type="ECO:0000256" key="3">
    <source>
        <dbReference type="ARBA" id="ARBA00022525"/>
    </source>
</evidence>
<keyword evidence="6" id="KW-1185">Reference proteome</keyword>
<gene>
    <name evidence="5" type="ORF">DYB32_010427</name>
</gene>
<dbReference type="GO" id="GO:0043657">
    <property type="term" value="C:host cell"/>
    <property type="evidence" value="ECO:0007669"/>
    <property type="project" value="UniProtKB-SubCell"/>
</dbReference>
<evidence type="ECO:0000259" key="4">
    <source>
        <dbReference type="Pfam" id="PF20147"/>
    </source>
</evidence>